<sequence>MKKAASTALLSFFLLAGCMEEQTTKKDIELFNAVGDSLGKVTLTEKSDGVEMEFKLEGLPPGEHAIHIHEKGSCDAPDFKSSGNHFNPEKKEHGLLHPKGAHAGDLPNLIVEDDGKFAGTLMAPGVTMKEGKTSLLQTQGTSLIIHKGKDDGMTQPAGNSGERIACGVISENKQKAKGKEEESGGKEGQNKPGKEEK</sequence>
<organism evidence="6 7">
    <name type="scientific">Bacillus songklensis</name>
    <dbReference type="NCBI Taxonomy" id="1069116"/>
    <lineage>
        <taxon>Bacteria</taxon>
        <taxon>Bacillati</taxon>
        <taxon>Bacillota</taxon>
        <taxon>Bacilli</taxon>
        <taxon>Bacillales</taxon>
        <taxon>Bacillaceae</taxon>
        <taxon>Bacillus</taxon>
    </lineage>
</organism>
<comment type="catalytic activity">
    <reaction evidence="3">
        <text>2 superoxide + 2 H(+) = H2O2 + O2</text>
        <dbReference type="Rhea" id="RHEA:20696"/>
        <dbReference type="ChEBI" id="CHEBI:15378"/>
        <dbReference type="ChEBI" id="CHEBI:15379"/>
        <dbReference type="ChEBI" id="CHEBI:16240"/>
        <dbReference type="ChEBI" id="CHEBI:18421"/>
        <dbReference type="EC" id="1.15.1.1"/>
    </reaction>
</comment>
<evidence type="ECO:0000256" key="2">
    <source>
        <dbReference type="ARBA" id="ARBA00024900"/>
    </source>
</evidence>
<keyword evidence="3" id="KW-0862">Zinc</keyword>
<dbReference type="InterPro" id="IPR024134">
    <property type="entry name" value="SOD_Cu/Zn_/chaperone"/>
</dbReference>
<dbReference type="InterPro" id="IPR036423">
    <property type="entry name" value="SOD-like_Cu/Zn_dom_sf"/>
</dbReference>
<gene>
    <name evidence="6" type="ORF">ACFOU2_25765</name>
</gene>
<accession>A0ABV8B8N5</accession>
<evidence type="ECO:0000259" key="5">
    <source>
        <dbReference type="Pfam" id="PF00080"/>
    </source>
</evidence>
<evidence type="ECO:0000256" key="3">
    <source>
        <dbReference type="RuleBase" id="RU000393"/>
    </source>
</evidence>
<comment type="cofactor">
    <cofactor evidence="3">
        <name>Cu cation</name>
        <dbReference type="ChEBI" id="CHEBI:23378"/>
    </cofactor>
    <text evidence="3">Binds 1 copper ion per subunit.</text>
</comment>
<feature type="region of interest" description="Disordered" evidence="4">
    <location>
        <begin position="147"/>
        <end position="197"/>
    </location>
</feature>
<keyword evidence="3" id="KW-0186">Copper</keyword>
<evidence type="ECO:0000256" key="1">
    <source>
        <dbReference type="ARBA" id="ARBA00010457"/>
    </source>
</evidence>
<comment type="similarity">
    <text evidence="1 3">Belongs to the Cu-Zn superoxide dismutase family.</text>
</comment>
<dbReference type="EC" id="1.15.1.1" evidence="3"/>
<dbReference type="PANTHER" id="PTHR10003">
    <property type="entry name" value="SUPEROXIDE DISMUTASE CU-ZN -RELATED"/>
    <property type="match status" value="1"/>
</dbReference>
<evidence type="ECO:0000256" key="4">
    <source>
        <dbReference type="SAM" id="MobiDB-lite"/>
    </source>
</evidence>
<dbReference type="Gene3D" id="2.60.40.200">
    <property type="entry name" value="Superoxide dismutase, copper/zinc binding domain"/>
    <property type="match status" value="1"/>
</dbReference>
<feature type="domain" description="Superoxide dismutase copper/zinc binding" evidence="5">
    <location>
        <begin position="39"/>
        <end position="169"/>
    </location>
</feature>
<evidence type="ECO:0000313" key="6">
    <source>
        <dbReference type="EMBL" id="MFC3886723.1"/>
    </source>
</evidence>
<reference evidence="7" key="1">
    <citation type="journal article" date="2019" name="Int. J. Syst. Evol. Microbiol.">
        <title>The Global Catalogue of Microorganisms (GCM) 10K type strain sequencing project: providing services to taxonomists for standard genome sequencing and annotation.</title>
        <authorList>
            <consortium name="The Broad Institute Genomics Platform"/>
            <consortium name="The Broad Institute Genome Sequencing Center for Infectious Disease"/>
            <person name="Wu L."/>
            <person name="Ma J."/>
        </authorList>
    </citation>
    <scope>NUCLEOTIDE SEQUENCE [LARGE SCALE GENOMIC DNA]</scope>
    <source>
        <strain evidence="7">CCUG 61889</strain>
    </source>
</reference>
<dbReference type="InterPro" id="IPR001424">
    <property type="entry name" value="SOD_Cu_Zn_dom"/>
</dbReference>
<keyword evidence="3" id="KW-0479">Metal-binding</keyword>
<dbReference type="PROSITE" id="PS00087">
    <property type="entry name" value="SOD_CU_ZN_1"/>
    <property type="match status" value="1"/>
</dbReference>
<dbReference type="PROSITE" id="PS00332">
    <property type="entry name" value="SOD_CU_ZN_2"/>
    <property type="match status" value="1"/>
</dbReference>
<dbReference type="RefSeq" id="WP_377919138.1">
    <property type="nucleotide sequence ID" value="NZ_JBHRZT010000073.1"/>
</dbReference>
<dbReference type="SUPFAM" id="SSF49329">
    <property type="entry name" value="Cu,Zn superoxide dismutase-like"/>
    <property type="match status" value="1"/>
</dbReference>
<dbReference type="PROSITE" id="PS51257">
    <property type="entry name" value="PROKAR_LIPOPROTEIN"/>
    <property type="match status" value="1"/>
</dbReference>
<protein>
    <recommendedName>
        <fullName evidence="3">Superoxide dismutase [Cu-Zn]</fullName>
        <ecNumber evidence="3">1.15.1.1</ecNumber>
    </recommendedName>
</protein>
<comment type="caution">
    <text evidence="6">The sequence shown here is derived from an EMBL/GenBank/DDBJ whole genome shotgun (WGS) entry which is preliminary data.</text>
</comment>
<keyword evidence="7" id="KW-1185">Reference proteome</keyword>
<keyword evidence="3" id="KW-0560">Oxidoreductase</keyword>
<dbReference type="CDD" id="cd00305">
    <property type="entry name" value="Cu-Zn_Superoxide_Dismutase"/>
    <property type="match status" value="1"/>
</dbReference>
<dbReference type="EMBL" id="JBHRZT010000073">
    <property type="protein sequence ID" value="MFC3886723.1"/>
    <property type="molecule type" value="Genomic_DNA"/>
</dbReference>
<feature type="compositionally biased region" description="Basic and acidic residues" evidence="4">
    <location>
        <begin position="172"/>
        <end position="197"/>
    </location>
</feature>
<evidence type="ECO:0000313" key="7">
    <source>
        <dbReference type="Proteomes" id="UP001595752"/>
    </source>
</evidence>
<dbReference type="Pfam" id="PF00080">
    <property type="entry name" value="Sod_Cu"/>
    <property type="match status" value="1"/>
</dbReference>
<name>A0ABV8B8N5_9BACI</name>
<comment type="function">
    <text evidence="2">Destroys radicals which are normally produced within the cells and which are toxic to biological systems. May play a role in favoring mycobacterial survival in phagocytes.</text>
</comment>
<dbReference type="InterPro" id="IPR018152">
    <property type="entry name" value="SOD_Cu/Zn_BS"/>
</dbReference>
<comment type="cofactor">
    <cofactor evidence="3">
        <name>Zn(2+)</name>
        <dbReference type="ChEBI" id="CHEBI:29105"/>
    </cofactor>
    <text evidence="3">Binds 1 zinc ion per subunit.</text>
</comment>
<dbReference type="Proteomes" id="UP001595752">
    <property type="component" value="Unassembled WGS sequence"/>
</dbReference>
<proteinExistence type="inferred from homology"/>